<protein>
    <recommendedName>
        <fullName evidence="8">Ribosomal protein uS12 methylthiotransferase RimO</fullName>
        <shortName evidence="8">uS12 MTTase</shortName>
        <shortName evidence="8">uS12 methylthiotransferase</shortName>
        <ecNumber evidence="8">2.8.4.4</ecNumber>
    </recommendedName>
    <alternativeName>
        <fullName evidence="8">Ribosomal protein uS12 (aspartate-C(3))-methylthiotransferase</fullName>
    </alternativeName>
    <alternativeName>
        <fullName evidence="8">Ribosome maturation factor RimO</fullName>
    </alternativeName>
</protein>
<dbReference type="PANTHER" id="PTHR43837">
    <property type="entry name" value="RIBOSOMAL PROTEIN S12 METHYLTHIOTRANSFERASE RIMO"/>
    <property type="match status" value="1"/>
</dbReference>
<dbReference type="InterPro" id="IPR012340">
    <property type="entry name" value="NA-bd_OB-fold"/>
</dbReference>
<dbReference type="InterPro" id="IPR005840">
    <property type="entry name" value="Ribosomal_uS12_MeSTrfase_RimO"/>
</dbReference>
<evidence type="ECO:0000256" key="2">
    <source>
        <dbReference type="ARBA" id="ARBA00022490"/>
    </source>
</evidence>
<dbReference type="CDD" id="cd01335">
    <property type="entry name" value="Radical_SAM"/>
    <property type="match status" value="1"/>
</dbReference>
<dbReference type="Pfam" id="PF18693">
    <property type="entry name" value="TRAM_2"/>
    <property type="match status" value="1"/>
</dbReference>
<dbReference type="PROSITE" id="PS01278">
    <property type="entry name" value="MTTASE_RADICAL"/>
    <property type="match status" value="1"/>
</dbReference>
<keyword evidence="6 8" id="KW-0408">Iron</keyword>
<comment type="similarity">
    <text evidence="8">Belongs to the methylthiotransferase family. RimO subfamily.</text>
</comment>
<evidence type="ECO:0000256" key="8">
    <source>
        <dbReference type="HAMAP-Rule" id="MF_01865"/>
    </source>
</evidence>
<comment type="subcellular location">
    <subcellularLocation>
        <location evidence="8">Cytoplasm</location>
    </subcellularLocation>
</comment>
<dbReference type="InterPro" id="IPR038135">
    <property type="entry name" value="Methylthiotransferase_N_sf"/>
</dbReference>
<dbReference type="SFLD" id="SFLDG01061">
    <property type="entry name" value="methylthiotransferase"/>
    <property type="match status" value="1"/>
</dbReference>
<keyword evidence="7 8" id="KW-0411">Iron-sulfur</keyword>
<dbReference type="GO" id="GO:0006400">
    <property type="term" value="P:tRNA modification"/>
    <property type="evidence" value="ECO:0007669"/>
    <property type="project" value="InterPro"/>
</dbReference>
<evidence type="ECO:0000256" key="3">
    <source>
        <dbReference type="ARBA" id="ARBA00022679"/>
    </source>
</evidence>
<evidence type="ECO:0000256" key="6">
    <source>
        <dbReference type="ARBA" id="ARBA00023004"/>
    </source>
</evidence>
<dbReference type="SFLD" id="SFLDF00274">
    <property type="entry name" value="ribosomal_protein_S12_methylth"/>
    <property type="match status" value="1"/>
</dbReference>
<dbReference type="NCBIfam" id="TIGR01125">
    <property type="entry name" value="30S ribosomal protein S12 methylthiotransferase RimO"/>
    <property type="match status" value="1"/>
</dbReference>
<keyword evidence="11" id="KW-0687">Ribonucleoprotein</keyword>
<dbReference type="InterPro" id="IPR023404">
    <property type="entry name" value="rSAM_horseshoe"/>
</dbReference>
<dbReference type="GO" id="GO:0046872">
    <property type="term" value="F:metal ion binding"/>
    <property type="evidence" value="ECO:0007669"/>
    <property type="project" value="UniProtKB-KW"/>
</dbReference>
<evidence type="ECO:0000313" key="11">
    <source>
        <dbReference type="EMBL" id="HIX19504.1"/>
    </source>
</evidence>
<feature type="binding site" evidence="8">
    <location>
        <position position="83"/>
    </location>
    <ligand>
        <name>[4Fe-4S] cluster</name>
        <dbReference type="ChEBI" id="CHEBI:49883"/>
        <label>1</label>
    </ligand>
</feature>
<evidence type="ECO:0000259" key="10">
    <source>
        <dbReference type="PROSITE" id="PS51918"/>
    </source>
</evidence>
<feature type="binding site" evidence="8">
    <location>
        <position position="46"/>
    </location>
    <ligand>
        <name>[4Fe-4S] cluster</name>
        <dbReference type="ChEBI" id="CHEBI:49883"/>
        <label>1</label>
    </ligand>
</feature>
<evidence type="ECO:0000259" key="9">
    <source>
        <dbReference type="PROSITE" id="PS51449"/>
    </source>
</evidence>
<accession>A0A9D2AGL6</accession>
<keyword evidence="11" id="KW-0689">Ribosomal protein</keyword>
<dbReference type="Gene3D" id="3.40.50.12160">
    <property type="entry name" value="Methylthiotransferase, N-terminal domain"/>
    <property type="match status" value="1"/>
</dbReference>
<dbReference type="Pfam" id="PF04055">
    <property type="entry name" value="Radical_SAM"/>
    <property type="match status" value="1"/>
</dbReference>
<dbReference type="Pfam" id="PF00919">
    <property type="entry name" value="UPF0004"/>
    <property type="match status" value="1"/>
</dbReference>
<dbReference type="Gene3D" id="3.80.30.20">
    <property type="entry name" value="tm_1862 like domain"/>
    <property type="match status" value="1"/>
</dbReference>
<dbReference type="InterPro" id="IPR058240">
    <property type="entry name" value="rSAM_sf"/>
</dbReference>
<dbReference type="HAMAP" id="MF_01865">
    <property type="entry name" value="MTTase_RimO"/>
    <property type="match status" value="1"/>
</dbReference>
<dbReference type="EC" id="2.8.4.4" evidence="8"/>
<keyword evidence="5 8" id="KW-0479">Metal-binding</keyword>
<feature type="domain" description="MTTase N-terminal" evidence="9">
    <location>
        <begin position="2"/>
        <end position="120"/>
    </location>
</feature>
<dbReference type="Gene3D" id="2.40.50.140">
    <property type="entry name" value="Nucleic acid-binding proteins"/>
    <property type="match status" value="1"/>
</dbReference>
<feature type="binding site" evidence="8">
    <location>
        <position position="166"/>
    </location>
    <ligand>
        <name>[4Fe-4S] cluster</name>
        <dbReference type="ChEBI" id="CHEBI:49883"/>
        <label>2</label>
        <note>4Fe-4S-S-AdoMet</note>
    </ligand>
</feature>
<feature type="domain" description="Radical SAM core" evidence="10">
    <location>
        <begin position="145"/>
        <end position="388"/>
    </location>
</feature>
<dbReference type="InterPro" id="IPR007197">
    <property type="entry name" value="rSAM"/>
</dbReference>
<organism evidence="11 12">
    <name type="scientific">Candidatus Akkermansia intestinigallinarum</name>
    <dbReference type="NCBI Taxonomy" id="2838431"/>
    <lineage>
        <taxon>Bacteria</taxon>
        <taxon>Pseudomonadati</taxon>
        <taxon>Verrucomicrobiota</taxon>
        <taxon>Verrucomicrobiia</taxon>
        <taxon>Verrucomicrobiales</taxon>
        <taxon>Akkermansiaceae</taxon>
        <taxon>Akkermansia</taxon>
    </lineage>
</organism>
<dbReference type="InterPro" id="IPR020612">
    <property type="entry name" value="Methylthiotransferase_CS"/>
</dbReference>
<dbReference type="InterPro" id="IPR005839">
    <property type="entry name" value="Methylthiotransferase"/>
</dbReference>
<evidence type="ECO:0000256" key="4">
    <source>
        <dbReference type="ARBA" id="ARBA00022691"/>
    </source>
</evidence>
<gene>
    <name evidence="8 11" type="primary">rimO</name>
    <name evidence="11" type="ORF">H9862_02745</name>
</gene>
<evidence type="ECO:0000256" key="1">
    <source>
        <dbReference type="ARBA" id="ARBA00022485"/>
    </source>
</evidence>
<feature type="binding site" evidence="8">
    <location>
        <position position="159"/>
    </location>
    <ligand>
        <name>[4Fe-4S] cluster</name>
        <dbReference type="ChEBI" id="CHEBI:49883"/>
        <label>2</label>
        <note>4Fe-4S-S-AdoMet</note>
    </ligand>
</feature>
<dbReference type="InterPro" id="IPR013848">
    <property type="entry name" value="Methylthiotransferase_N"/>
</dbReference>
<dbReference type="SUPFAM" id="SSF102114">
    <property type="entry name" value="Radical SAM enzymes"/>
    <property type="match status" value="1"/>
</dbReference>
<dbReference type="GO" id="GO:0051539">
    <property type="term" value="F:4 iron, 4 sulfur cluster binding"/>
    <property type="evidence" value="ECO:0007669"/>
    <property type="project" value="UniProtKB-UniRule"/>
</dbReference>
<dbReference type="Proteomes" id="UP000823964">
    <property type="component" value="Unassembled WGS sequence"/>
</dbReference>
<comment type="function">
    <text evidence="8">Catalyzes the methylthiolation of an aspartic acid residue of ribosomal protein uS12.</text>
</comment>
<evidence type="ECO:0000313" key="12">
    <source>
        <dbReference type="Proteomes" id="UP000823964"/>
    </source>
</evidence>
<dbReference type="AlphaFoldDB" id="A0A9D2AGL6"/>
<evidence type="ECO:0000256" key="7">
    <source>
        <dbReference type="ARBA" id="ARBA00023014"/>
    </source>
</evidence>
<dbReference type="InterPro" id="IPR002792">
    <property type="entry name" value="TRAM_dom"/>
</dbReference>
<keyword evidence="4 8" id="KW-0949">S-adenosyl-L-methionine</keyword>
<proteinExistence type="inferred from homology"/>
<dbReference type="EMBL" id="DXFQ01000046">
    <property type="protein sequence ID" value="HIX19504.1"/>
    <property type="molecule type" value="Genomic_DNA"/>
</dbReference>
<comment type="catalytic activity">
    <reaction evidence="8">
        <text>L-aspartate(89)-[ribosomal protein uS12]-hydrogen + (sulfur carrier)-SH + AH2 + 2 S-adenosyl-L-methionine = 3-methylsulfanyl-L-aspartate(89)-[ribosomal protein uS12]-hydrogen + (sulfur carrier)-H + 5'-deoxyadenosine + L-methionine + A + S-adenosyl-L-homocysteine + 2 H(+)</text>
        <dbReference type="Rhea" id="RHEA:37087"/>
        <dbReference type="Rhea" id="RHEA-COMP:10460"/>
        <dbReference type="Rhea" id="RHEA-COMP:10461"/>
        <dbReference type="Rhea" id="RHEA-COMP:14737"/>
        <dbReference type="Rhea" id="RHEA-COMP:14739"/>
        <dbReference type="ChEBI" id="CHEBI:13193"/>
        <dbReference type="ChEBI" id="CHEBI:15378"/>
        <dbReference type="ChEBI" id="CHEBI:17319"/>
        <dbReference type="ChEBI" id="CHEBI:17499"/>
        <dbReference type="ChEBI" id="CHEBI:29917"/>
        <dbReference type="ChEBI" id="CHEBI:29961"/>
        <dbReference type="ChEBI" id="CHEBI:57844"/>
        <dbReference type="ChEBI" id="CHEBI:57856"/>
        <dbReference type="ChEBI" id="CHEBI:59789"/>
        <dbReference type="ChEBI" id="CHEBI:64428"/>
        <dbReference type="ChEBI" id="CHEBI:73599"/>
        <dbReference type="EC" id="2.8.4.4"/>
    </reaction>
</comment>
<dbReference type="SMART" id="SM00729">
    <property type="entry name" value="Elp3"/>
    <property type="match status" value="1"/>
</dbReference>
<dbReference type="FunFam" id="3.80.30.20:FF:000001">
    <property type="entry name" value="tRNA-2-methylthio-N(6)-dimethylallyladenosine synthase 2"/>
    <property type="match status" value="1"/>
</dbReference>
<dbReference type="PROSITE" id="PS51918">
    <property type="entry name" value="RADICAL_SAM"/>
    <property type="match status" value="1"/>
</dbReference>
<keyword evidence="1 8" id="KW-0004">4Fe-4S</keyword>
<dbReference type="PROSITE" id="PS51449">
    <property type="entry name" value="MTTASE_N"/>
    <property type="match status" value="1"/>
</dbReference>
<name>A0A9D2AGL6_9BACT</name>
<dbReference type="GO" id="GO:0103039">
    <property type="term" value="F:protein methylthiotransferase activity"/>
    <property type="evidence" value="ECO:0007669"/>
    <property type="project" value="UniProtKB-EC"/>
</dbReference>
<reference evidence="11" key="1">
    <citation type="journal article" date="2021" name="PeerJ">
        <title>Extensive microbial diversity within the chicken gut microbiome revealed by metagenomics and culture.</title>
        <authorList>
            <person name="Gilroy R."/>
            <person name="Ravi A."/>
            <person name="Getino M."/>
            <person name="Pursley I."/>
            <person name="Horton D.L."/>
            <person name="Alikhan N.F."/>
            <person name="Baker D."/>
            <person name="Gharbi K."/>
            <person name="Hall N."/>
            <person name="Watson M."/>
            <person name="Adriaenssens E.M."/>
            <person name="Foster-Nyarko E."/>
            <person name="Jarju S."/>
            <person name="Secka A."/>
            <person name="Antonio M."/>
            <person name="Oren A."/>
            <person name="Chaudhuri R.R."/>
            <person name="La Ragione R."/>
            <person name="Hildebrand F."/>
            <person name="Pallen M.J."/>
        </authorList>
    </citation>
    <scope>NUCLEOTIDE SEQUENCE</scope>
    <source>
        <strain evidence="11">14975</strain>
    </source>
</reference>
<dbReference type="GO" id="GO:0005829">
    <property type="term" value="C:cytosol"/>
    <property type="evidence" value="ECO:0007669"/>
    <property type="project" value="TreeGrafter"/>
</dbReference>
<feature type="binding site" evidence="8">
    <location>
        <position position="163"/>
    </location>
    <ligand>
        <name>[4Fe-4S] cluster</name>
        <dbReference type="ChEBI" id="CHEBI:49883"/>
        <label>2</label>
        <note>4Fe-4S-S-AdoMet</note>
    </ligand>
</feature>
<dbReference type="SFLD" id="SFLDG01082">
    <property type="entry name" value="B12-binding_domain_containing"/>
    <property type="match status" value="1"/>
</dbReference>
<dbReference type="InterPro" id="IPR006638">
    <property type="entry name" value="Elp3/MiaA/NifB-like_rSAM"/>
</dbReference>
<dbReference type="GO" id="GO:0035599">
    <property type="term" value="F:aspartic acid methylthiotransferase activity"/>
    <property type="evidence" value="ECO:0007669"/>
    <property type="project" value="TreeGrafter"/>
</dbReference>
<dbReference type="GO" id="GO:0005840">
    <property type="term" value="C:ribosome"/>
    <property type="evidence" value="ECO:0007669"/>
    <property type="project" value="UniProtKB-KW"/>
</dbReference>
<evidence type="ECO:0000256" key="5">
    <source>
        <dbReference type="ARBA" id="ARBA00022723"/>
    </source>
</evidence>
<sequence length="463" mass="51267">MARFALISLGCSKNLVDSELMADGLLAAGYEKVEPEAAEVLLINTCAFIDPAKQEAIDTILAAARAREAGESPADQKIVVTGCLSQRYAKDLVKSLPEADCFVGVDLIGEIVPIVQAVLEGRADKIYSTKVSTLLPDFSAFRFRLTPSHYAYVKIAEGCNHACAYCAIPRIRGRHRSRPQANVLREVQGLVARGVKEINLIAQDTTYYGMDRWEQKATKTSGVDSGRGESLASLLREINGIPGDFWIRVLYTHPAHWSRELIETMASCEKVVKYVDIPLQHIADHILEEQRRMTDGDDIRRLLREMRKAMPDIGLRTTFISGLPGETEEDHAELRDFIREFRFERAGVFPYSREEGTLAAKMKNQVHHATRKRRANELSMIQAGIADEIGQAAVGKTIRVLVDEPGLARGPWDAPDVDGTIHVDPQLPVGEFAEVMIADAIAYELFAEGAEEAFSQDESGCEL</sequence>
<reference evidence="11" key="2">
    <citation type="submission" date="2021-04" db="EMBL/GenBank/DDBJ databases">
        <authorList>
            <person name="Gilroy R."/>
        </authorList>
    </citation>
    <scope>NUCLEOTIDE SEQUENCE</scope>
    <source>
        <strain evidence="11">14975</strain>
    </source>
</reference>
<dbReference type="PANTHER" id="PTHR43837:SF1">
    <property type="entry name" value="RIBOSOMAL PROTEIN US12 METHYLTHIOTRANSFERASE RIMO"/>
    <property type="match status" value="1"/>
</dbReference>
<dbReference type="NCBIfam" id="TIGR00089">
    <property type="entry name" value="MiaB/RimO family radical SAM methylthiotransferase"/>
    <property type="match status" value="1"/>
</dbReference>
<keyword evidence="2 8" id="KW-0963">Cytoplasm</keyword>
<comment type="caution">
    <text evidence="11">The sequence shown here is derived from an EMBL/GenBank/DDBJ whole genome shotgun (WGS) entry which is preliminary data.</text>
</comment>
<feature type="binding site" evidence="8">
    <location>
        <position position="11"/>
    </location>
    <ligand>
        <name>[4Fe-4S] cluster</name>
        <dbReference type="ChEBI" id="CHEBI:49883"/>
        <label>1</label>
    </ligand>
</feature>
<comment type="cofactor">
    <cofactor evidence="8">
        <name>[4Fe-4S] cluster</name>
        <dbReference type="ChEBI" id="CHEBI:49883"/>
    </cofactor>
    <text evidence="8">Binds 2 [4Fe-4S] clusters. One cluster is coordinated with 3 cysteines and an exchangeable S-adenosyl-L-methionine.</text>
</comment>
<keyword evidence="3 8" id="KW-0808">Transferase</keyword>
<dbReference type="SFLD" id="SFLDS00029">
    <property type="entry name" value="Radical_SAM"/>
    <property type="match status" value="1"/>
</dbReference>